<gene>
    <name evidence="3" type="ORF">Tco_0993232</name>
</gene>
<proteinExistence type="predicted"/>
<dbReference type="PANTHER" id="PTHR33067:SF35">
    <property type="entry name" value="ASPARTIC PEPTIDASE DDI1-TYPE DOMAIN-CONTAINING PROTEIN"/>
    <property type="match status" value="1"/>
</dbReference>
<evidence type="ECO:0000259" key="2">
    <source>
        <dbReference type="Pfam" id="PF03732"/>
    </source>
</evidence>
<evidence type="ECO:0000313" key="4">
    <source>
        <dbReference type="Proteomes" id="UP001151760"/>
    </source>
</evidence>
<dbReference type="InterPro" id="IPR021109">
    <property type="entry name" value="Peptidase_aspartic_dom_sf"/>
</dbReference>
<evidence type="ECO:0000256" key="1">
    <source>
        <dbReference type="SAM" id="Coils"/>
    </source>
</evidence>
<feature type="coiled-coil region" evidence="1">
    <location>
        <begin position="273"/>
        <end position="307"/>
    </location>
</feature>
<dbReference type="Pfam" id="PF03732">
    <property type="entry name" value="Retrotrans_gag"/>
    <property type="match status" value="1"/>
</dbReference>
<name>A0ABQ5F522_9ASTR</name>
<reference evidence="3" key="2">
    <citation type="submission" date="2022-01" db="EMBL/GenBank/DDBJ databases">
        <authorList>
            <person name="Yamashiro T."/>
            <person name="Shiraishi A."/>
            <person name="Satake H."/>
            <person name="Nakayama K."/>
        </authorList>
    </citation>
    <scope>NUCLEOTIDE SEQUENCE</scope>
</reference>
<reference evidence="3" key="1">
    <citation type="journal article" date="2022" name="Int. J. Mol. Sci.">
        <title>Draft Genome of Tanacetum Coccineum: Genomic Comparison of Closely Related Tanacetum-Family Plants.</title>
        <authorList>
            <person name="Yamashiro T."/>
            <person name="Shiraishi A."/>
            <person name="Nakayama K."/>
            <person name="Satake H."/>
        </authorList>
    </citation>
    <scope>NUCLEOTIDE SEQUENCE</scope>
</reference>
<evidence type="ECO:0000313" key="3">
    <source>
        <dbReference type="EMBL" id="GJT58178.1"/>
    </source>
</evidence>
<dbReference type="EMBL" id="BQNB010016994">
    <property type="protein sequence ID" value="GJT58178.1"/>
    <property type="molecule type" value="Genomic_DNA"/>
</dbReference>
<dbReference type="Gene3D" id="2.40.70.10">
    <property type="entry name" value="Acid Proteases"/>
    <property type="match status" value="1"/>
</dbReference>
<dbReference type="Proteomes" id="UP001151760">
    <property type="component" value="Unassembled WGS sequence"/>
</dbReference>
<organism evidence="3 4">
    <name type="scientific">Tanacetum coccineum</name>
    <dbReference type="NCBI Taxonomy" id="301880"/>
    <lineage>
        <taxon>Eukaryota</taxon>
        <taxon>Viridiplantae</taxon>
        <taxon>Streptophyta</taxon>
        <taxon>Embryophyta</taxon>
        <taxon>Tracheophyta</taxon>
        <taxon>Spermatophyta</taxon>
        <taxon>Magnoliopsida</taxon>
        <taxon>eudicotyledons</taxon>
        <taxon>Gunneridae</taxon>
        <taxon>Pentapetalae</taxon>
        <taxon>asterids</taxon>
        <taxon>campanulids</taxon>
        <taxon>Asterales</taxon>
        <taxon>Asteraceae</taxon>
        <taxon>Asteroideae</taxon>
        <taxon>Anthemideae</taxon>
        <taxon>Anthemidinae</taxon>
        <taxon>Tanacetum</taxon>
    </lineage>
</organism>
<keyword evidence="4" id="KW-1185">Reference proteome</keyword>
<dbReference type="PANTHER" id="PTHR33067">
    <property type="entry name" value="RNA-DIRECTED DNA POLYMERASE-RELATED"/>
    <property type="match status" value="1"/>
</dbReference>
<feature type="domain" description="Retrotransposon gag" evidence="2">
    <location>
        <begin position="79"/>
        <end position="158"/>
    </location>
</feature>
<dbReference type="InterPro" id="IPR005162">
    <property type="entry name" value="Retrotrans_gag_dom"/>
</dbReference>
<sequence length="598" mass="69162">MELYLALDRGDTRRGVRRLEIERNVDFEIKGQFIRKLRDNTFSGNKNEDAHEHVGMILEIASLFNTLGVSGDAVILWVFPLTLTGRTKRWLDQAPTEIINIWDLLKRIFILRFCPPSKTSRRLEEILNFRQEGRETLYQAWERYNDDLFKCPTHDLNDYQKEESNRETRGYNSNQMSTITNKLKNLNRNMRNHKENAHAIKGWYEPRDEIYYLSSEEVKCVKETESREGSLMVTPGNNSPLGNSPRLKEILGKFLEESCKRQDIFYEWMKRFRENTNKNLRRHDYAIKGLEENVVRLAQAVKTHNKLNQDKTLDMKGSTIISPLNVNSNLVHCTKSTGQEIIKKIGEKDGFPYKTPTKEPGTFAEKVKRRIKEEQDKGERLLESIEKEPVNTPLINTIRKMSNYTKCLQELGSKKIKFKKCLRSMQSPKGIVETVLVKIDKFIFSMDFVILDIVEDNKVPIILGRLVLATAHARIDVFGRKISLEVGTEKVVCNANEGKTPLSICAINDFQVPEGFDDPKNVNELIEKGLTEVLFGKPFKECVGLEEDVTEVILWFKISNDTTIFNMSRALSKFSKLTTTQHNMMAPLLRINEEDKAK</sequence>
<comment type="caution">
    <text evidence="3">The sequence shown here is derived from an EMBL/GenBank/DDBJ whole genome shotgun (WGS) entry which is preliminary data.</text>
</comment>
<accession>A0ABQ5F522</accession>
<keyword evidence="1" id="KW-0175">Coiled coil</keyword>
<protein>
    <submittedName>
        <fullName evidence="3">Homeodomain-like protein</fullName>
    </submittedName>
</protein>